<feature type="binding site" evidence="6">
    <location>
        <position position="70"/>
    </location>
    <ligand>
        <name>ATP</name>
        <dbReference type="ChEBI" id="CHEBI:30616"/>
    </ligand>
</feature>
<keyword evidence="3 6" id="KW-0547">Nucleotide-binding</keyword>
<evidence type="ECO:0000256" key="4">
    <source>
        <dbReference type="ARBA" id="ARBA00022777"/>
    </source>
</evidence>
<feature type="region of interest" description="Disordered" evidence="7">
    <location>
        <begin position="441"/>
        <end position="463"/>
    </location>
</feature>
<dbReference type="GO" id="GO:0035556">
    <property type="term" value="P:intracellular signal transduction"/>
    <property type="evidence" value="ECO:0007669"/>
    <property type="project" value="TreeGrafter"/>
</dbReference>
<dbReference type="PANTHER" id="PTHR24346:SF110">
    <property type="entry name" value="NON-SPECIFIC SERINE_THREONINE PROTEIN KINASE"/>
    <property type="match status" value="1"/>
</dbReference>
<dbReference type="InterPro" id="IPR017441">
    <property type="entry name" value="Protein_kinase_ATP_BS"/>
</dbReference>
<feature type="region of interest" description="Disordered" evidence="7">
    <location>
        <begin position="836"/>
        <end position="859"/>
    </location>
</feature>
<evidence type="ECO:0000256" key="5">
    <source>
        <dbReference type="ARBA" id="ARBA00022840"/>
    </source>
</evidence>
<feature type="region of interest" description="Disordered" evidence="7">
    <location>
        <begin position="616"/>
        <end position="681"/>
    </location>
</feature>
<dbReference type="GO" id="GO:0004674">
    <property type="term" value="F:protein serine/threonine kinase activity"/>
    <property type="evidence" value="ECO:0007669"/>
    <property type="project" value="UniProtKB-KW"/>
</dbReference>
<dbReference type="GO" id="GO:0005737">
    <property type="term" value="C:cytoplasm"/>
    <property type="evidence" value="ECO:0007669"/>
    <property type="project" value="TreeGrafter"/>
</dbReference>
<keyword evidence="2" id="KW-0808">Transferase</keyword>
<feature type="region of interest" description="Disordered" evidence="7">
    <location>
        <begin position="477"/>
        <end position="498"/>
    </location>
</feature>
<feature type="compositionally biased region" description="Polar residues" evidence="7">
    <location>
        <begin position="659"/>
        <end position="673"/>
    </location>
</feature>
<sequence>MHMPYGTRMLTKNNQKAKLVADYQDLLKELSTQDIKSVGNYILEDTIGEGTYGKVKLATHKLTGQKVAIKIIPKIHAENLTREIHHHRYLHHPNIISLFEVIPTENKIYMVLEYCEGGELFDFLVNRKRLKENLARKMFGQLCRAVKYCHDRRVVHRDLKLENILLDAHRNIKLGDFGFTREYESKKLLETICGSTGYSAPGMWYIFLRSISGAKDLIKSILQLEPKERPTLKQILQHAWFTDVNDDESLSSIEEKNEKESMKQATIIQSGNNNDAIGHLERQRQEIFLAKKKQDTQNYYPTGFIRNKGNDVASVAPSAFQSRLTGMTTAINSCSTSRKTFGPSTSKSSRRSSIDSKTFNEKIFFTTPEEKELLDKLEGLGFDVQAIKSSVLEGKVDSASGFWWLLLTKLREKRKIEGAPSSVTMVDVAVGTSGDELEIADDIEEEPDSMDSPVDSNRSSQEDDCHEIIAENSMKVPEKMLPPTPPPKTYHTAPASRERRKSLILSVPEAVEPVLTAITATASPPLSPKKFSSFTSPLSSRSVSPIPHISVTPITIQLPNNKDNRKKSILSTIKGWLGGSTQQNHKDSSSAYKKNMLNWTESGIVVPADVARSQMRINKRNDGKTPLSYDSTGSINIRRRSSSISRGGSIKDRKKKNRNSFQGNKGRRSSTAPLTIPPVTPSVVLSHNSPIGMSPIPGTPPAVRHKTMFTINRRNPFAYTGNSWGRKQVKRRSIGGSSINSIQENFDAEVGSGSGSSENANNHQDKDTFETSAIENISDDTVKNDTLTIDGHSIISMSKQKKIDLQKVDESSLKIREDVTSSDDGEESDIFIDASSEIASHPRSRTPSPSPFTAASPLSNDSPILKPYGTIINPLTFPYTLFHNSNSTSIISQIPVSPPLSPADSNSEASPTLPRKGHQRLISLPTSLTSGSGGKQRDVYIPPIEKSQALAQSVIDFMSTPPESPKLTSPTITPSSSSTAPHTHITKSSQLRLLHHSRSHSSPTIGSNIGNSKVDVTSRNETSERGSSPSPPNGLNNAQLLFLHNNNNTPNSRRVYTSSGSTLSSPMARRKNLNTTKPSVIMEEDEEES</sequence>
<dbReference type="GO" id="GO:0005524">
    <property type="term" value="F:ATP binding"/>
    <property type="evidence" value="ECO:0007669"/>
    <property type="project" value="UniProtKB-UniRule"/>
</dbReference>
<feature type="compositionally biased region" description="Low complexity" evidence="7">
    <location>
        <begin position="839"/>
        <end position="857"/>
    </location>
</feature>
<dbReference type="PROSITE" id="PS00107">
    <property type="entry name" value="PROTEIN_KINASE_ATP"/>
    <property type="match status" value="1"/>
</dbReference>
<feature type="compositionally biased region" description="Low complexity" evidence="7">
    <location>
        <begin position="965"/>
        <end position="992"/>
    </location>
</feature>
<feature type="region of interest" description="Disordered" evidence="7">
    <location>
        <begin position="958"/>
        <end position="1089"/>
    </location>
</feature>
<dbReference type="InterPro" id="IPR000719">
    <property type="entry name" value="Prot_kinase_dom"/>
</dbReference>
<evidence type="ECO:0000256" key="3">
    <source>
        <dbReference type="ARBA" id="ARBA00022741"/>
    </source>
</evidence>
<dbReference type="SMART" id="SM00220">
    <property type="entry name" value="S_TKc"/>
    <property type="match status" value="1"/>
</dbReference>
<dbReference type="OrthoDB" id="504170at2759"/>
<name>A0A9N9G0U1_9GLOM</name>
<feature type="region of interest" description="Disordered" evidence="7">
    <location>
        <begin position="896"/>
        <end position="939"/>
    </location>
</feature>
<dbReference type="FunFam" id="3.30.200.20:FF:000003">
    <property type="entry name" value="Non-specific serine/threonine protein kinase"/>
    <property type="match status" value="1"/>
</dbReference>
<keyword evidence="5 6" id="KW-0067">ATP-binding</keyword>
<feature type="domain" description="Protein kinase" evidence="8">
    <location>
        <begin position="41"/>
        <end position="392"/>
    </location>
</feature>
<evidence type="ECO:0000313" key="9">
    <source>
        <dbReference type="EMBL" id="CAG8571397.1"/>
    </source>
</evidence>
<keyword evidence="4" id="KW-0418">Kinase</keyword>
<dbReference type="PROSITE" id="PS50011">
    <property type="entry name" value="PROTEIN_KINASE_DOM"/>
    <property type="match status" value="1"/>
</dbReference>
<accession>A0A9N9G0U1</accession>
<evidence type="ECO:0000259" key="8">
    <source>
        <dbReference type="PROSITE" id="PS50011"/>
    </source>
</evidence>
<keyword evidence="1" id="KW-0723">Serine/threonine-protein kinase</keyword>
<dbReference type="SUPFAM" id="SSF56112">
    <property type="entry name" value="Protein kinase-like (PK-like)"/>
    <property type="match status" value="1"/>
</dbReference>
<organism evidence="9 10">
    <name type="scientific">Cetraspora pellucida</name>
    <dbReference type="NCBI Taxonomy" id="1433469"/>
    <lineage>
        <taxon>Eukaryota</taxon>
        <taxon>Fungi</taxon>
        <taxon>Fungi incertae sedis</taxon>
        <taxon>Mucoromycota</taxon>
        <taxon>Glomeromycotina</taxon>
        <taxon>Glomeromycetes</taxon>
        <taxon>Diversisporales</taxon>
        <taxon>Gigasporaceae</taxon>
        <taxon>Cetraspora</taxon>
    </lineage>
</organism>
<dbReference type="CDD" id="cd14003">
    <property type="entry name" value="STKc_AMPK-like"/>
    <property type="match status" value="1"/>
</dbReference>
<feature type="region of interest" description="Disordered" evidence="7">
    <location>
        <begin position="747"/>
        <end position="766"/>
    </location>
</feature>
<evidence type="ECO:0000256" key="6">
    <source>
        <dbReference type="PROSITE-ProRule" id="PRU10141"/>
    </source>
</evidence>
<evidence type="ECO:0000256" key="7">
    <source>
        <dbReference type="SAM" id="MobiDB-lite"/>
    </source>
</evidence>
<keyword evidence="10" id="KW-1185">Reference proteome</keyword>
<dbReference type="PANTHER" id="PTHR24346">
    <property type="entry name" value="MAP/MICROTUBULE AFFINITY-REGULATING KINASE"/>
    <property type="match status" value="1"/>
</dbReference>
<evidence type="ECO:0000256" key="1">
    <source>
        <dbReference type="ARBA" id="ARBA00022527"/>
    </source>
</evidence>
<proteinExistence type="predicted"/>
<dbReference type="Proteomes" id="UP000789759">
    <property type="component" value="Unassembled WGS sequence"/>
</dbReference>
<reference evidence="9" key="1">
    <citation type="submission" date="2021-06" db="EMBL/GenBank/DDBJ databases">
        <authorList>
            <person name="Kallberg Y."/>
            <person name="Tangrot J."/>
            <person name="Rosling A."/>
        </authorList>
    </citation>
    <scope>NUCLEOTIDE SEQUENCE</scope>
    <source>
        <strain evidence="9">FL966</strain>
    </source>
</reference>
<dbReference type="EMBL" id="CAJVQA010003297">
    <property type="protein sequence ID" value="CAG8571397.1"/>
    <property type="molecule type" value="Genomic_DNA"/>
</dbReference>
<feature type="compositionally biased region" description="Polar residues" evidence="7">
    <location>
        <begin position="1025"/>
        <end position="1065"/>
    </location>
</feature>
<dbReference type="InterPro" id="IPR011009">
    <property type="entry name" value="Kinase-like_dom_sf"/>
</dbReference>
<gene>
    <name evidence="9" type="ORF">CPELLU_LOCUS5670</name>
</gene>
<protein>
    <submittedName>
        <fullName evidence="9">15864_t:CDS:1</fullName>
    </submittedName>
</protein>
<dbReference type="Gene3D" id="1.10.510.10">
    <property type="entry name" value="Transferase(Phosphotransferase) domain 1"/>
    <property type="match status" value="2"/>
</dbReference>
<dbReference type="PROSITE" id="PS00108">
    <property type="entry name" value="PROTEIN_KINASE_ST"/>
    <property type="match status" value="1"/>
</dbReference>
<feature type="compositionally biased region" description="Polar residues" evidence="7">
    <location>
        <begin position="1003"/>
        <end position="1015"/>
    </location>
</feature>
<dbReference type="FunFam" id="1.10.510.10:FF:000571">
    <property type="entry name" value="Maternal embryonic leucine zipper kinase"/>
    <property type="match status" value="1"/>
</dbReference>
<comment type="caution">
    <text evidence="9">The sequence shown here is derived from an EMBL/GenBank/DDBJ whole genome shotgun (WGS) entry which is preliminary data.</text>
</comment>
<dbReference type="InterPro" id="IPR008271">
    <property type="entry name" value="Ser/Thr_kinase_AS"/>
</dbReference>
<dbReference type="AlphaFoldDB" id="A0A9N9G0U1"/>
<evidence type="ECO:0000256" key="2">
    <source>
        <dbReference type="ARBA" id="ARBA00022679"/>
    </source>
</evidence>
<evidence type="ECO:0000313" key="10">
    <source>
        <dbReference type="Proteomes" id="UP000789759"/>
    </source>
</evidence>
<dbReference type="Pfam" id="PF00069">
    <property type="entry name" value="Pkinase"/>
    <property type="match status" value="1"/>
</dbReference>